<feature type="domain" description="Glycine-rich" evidence="1">
    <location>
        <begin position="269"/>
        <end position="458"/>
    </location>
</feature>
<dbReference type="EMBL" id="JACIDV010000009">
    <property type="protein sequence ID" value="MBB3947203.1"/>
    <property type="molecule type" value="Genomic_DNA"/>
</dbReference>
<protein>
    <recommendedName>
        <fullName evidence="1">Glycine-rich domain-containing protein</fullName>
    </recommendedName>
</protein>
<organism evidence="2 3">
    <name type="scientific">Rhizobium skierniewicense</name>
    <dbReference type="NCBI Taxonomy" id="984260"/>
    <lineage>
        <taxon>Bacteria</taxon>
        <taxon>Pseudomonadati</taxon>
        <taxon>Pseudomonadota</taxon>
        <taxon>Alphaproteobacteria</taxon>
        <taxon>Hyphomicrobiales</taxon>
        <taxon>Rhizobiaceae</taxon>
        <taxon>Rhizobium/Agrobacterium group</taxon>
        <taxon>Rhizobium</taxon>
    </lineage>
</organism>
<proteinExistence type="predicted"/>
<comment type="caution">
    <text evidence="2">The sequence shown here is derived from an EMBL/GenBank/DDBJ whole genome shotgun (WGS) entry which is preliminary data.</text>
</comment>
<dbReference type="InterPro" id="IPR049304">
    <property type="entry name" value="Gly_rich_dom"/>
</dbReference>
<name>A0A7W6CB95_9HYPH</name>
<dbReference type="AlphaFoldDB" id="A0A7W6CB95"/>
<dbReference type="RefSeq" id="WP_183897062.1">
    <property type="nucleotide sequence ID" value="NZ_JACIDV010000009.1"/>
</dbReference>
<dbReference type="Pfam" id="PF21722">
    <property type="entry name" value="Gly_rich_2"/>
    <property type="match status" value="1"/>
</dbReference>
<gene>
    <name evidence="2" type="ORF">GGQ73_003169</name>
</gene>
<dbReference type="Pfam" id="PF10983">
    <property type="entry name" value="DUF2793"/>
    <property type="match status" value="1"/>
</dbReference>
<accession>A0A7W6CB95</accession>
<evidence type="ECO:0000313" key="2">
    <source>
        <dbReference type="EMBL" id="MBB3947203.1"/>
    </source>
</evidence>
<evidence type="ECO:0000313" key="3">
    <source>
        <dbReference type="Proteomes" id="UP000565286"/>
    </source>
</evidence>
<evidence type="ECO:0000259" key="1">
    <source>
        <dbReference type="Pfam" id="PF21722"/>
    </source>
</evidence>
<dbReference type="Proteomes" id="UP000565286">
    <property type="component" value="Unassembled WGS sequence"/>
</dbReference>
<keyword evidence="3" id="KW-1185">Reference proteome</keyword>
<reference evidence="2 3" key="1">
    <citation type="submission" date="2020-08" db="EMBL/GenBank/DDBJ databases">
        <title>Genomic Encyclopedia of Type Strains, Phase IV (KMG-IV): sequencing the most valuable type-strain genomes for metagenomic binning, comparative biology and taxonomic classification.</title>
        <authorList>
            <person name="Goeker M."/>
        </authorList>
    </citation>
    <scope>NUCLEOTIDE SEQUENCE [LARGE SCALE GENOMIC DNA]</scope>
    <source>
        <strain evidence="2 3">DSM 26438</strain>
    </source>
</reference>
<sequence length="458" mass="45415">MDRINGADTIDIGGGKRGFRSENLVAGVSGTEVTDLFLNSVQEEIIRVVTEAGLVPDAADWSQLWQALRIHGLSAGAKSRRWTAINSMTLTATPAAPALGDTYLVPADATGAWAGNAGKIAEWIGAIWSYFTPSNGHGISLPDGRVFERIGGTYIEKLALDVQSGKWHYAEAGGTANALTASLTPTPSSIVPGFRATLKIQAINTDAMTLNLNGLGAVAVVGEDGAPIPPNSVYPGQLASFGWNGAKWVLMGFALSRIPPKNILTYSNPGTYTWTVPVGIYKVFARVWGGGGGGGGIAGTSNAGGGGGGGGYSEGWFDVVPGQVIIIVVAVRGAQGPASNSGFAGTGGTSSFGSFCSATGGVGGSNGSAAGGTGGTATGGSMNLSGGGGYSGGYIFGNTSLPYGGPGAPAYQQSIILPSFSGGAIAGFGFGSGGSGAASPTGSSAGAPGAPGCVIIQY</sequence>
<dbReference type="InterPro" id="IPR021251">
    <property type="entry name" value="DUF2793"/>
</dbReference>